<evidence type="ECO:0000256" key="1">
    <source>
        <dbReference type="SAM" id="MobiDB-lite"/>
    </source>
</evidence>
<evidence type="ECO:0000313" key="3">
    <source>
        <dbReference type="Proteomes" id="UP000834106"/>
    </source>
</evidence>
<organism evidence="2 3">
    <name type="scientific">Fraxinus pennsylvanica</name>
    <dbReference type="NCBI Taxonomy" id="56036"/>
    <lineage>
        <taxon>Eukaryota</taxon>
        <taxon>Viridiplantae</taxon>
        <taxon>Streptophyta</taxon>
        <taxon>Embryophyta</taxon>
        <taxon>Tracheophyta</taxon>
        <taxon>Spermatophyta</taxon>
        <taxon>Magnoliopsida</taxon>
        <taxon>eudicotyledons</taxon>
        <taxon>Gunneridae</taxon>
        <taxon>Pentapetalae</taxon>
        <taxon>asterids</taxon>
        <taxon>lamiids</taxon>
        <taxon>Lamiales</taxon>
        <taxon>Oleaceae</taxon>
        <taxon>Oleeae</taxon>
        <taxon>Fraxinus</taxon>
    </lineage>
</organism>
<dbReference type="EMBL" id="OU503053">
    <property type="protein sequence ID" value="CAI9781358.1"/>
    <property type="molecule type" value="Genomic_DNA"/>
</dbReference>
<proteinExistence type="predicted"/>
<name>A0AAD2A4K4_9LAMI</name>
<gene>
    <name evidence="2" type="ORF">FPE_LOCUS28788</name>
</gene>
<reference evidence="2" key="1">
    <citation type="submission" date="2023-05" db="EMBL/GenBank/DDBJ databases">
        <authorList>
            <person name="Huff M."/>
        </authorList>
    </citation>
    <scope>NUCLEOTIDE SEQUENCE</scope>
</reference>
<evidence type="ECO:0000313" key="2">
    <source>
        <dbReference type="EMBL" id="CAI9781358.1"/>
    </source>
</evidence>
<feature type="compositionally biased region" description="Basic and acidic residues" evidence="1">
    <location>
        <begin position="201"/>
        <end position="218"/>
    </location>
</feature>
<accession>A0AAD2A4K4</accession>
<dbReference type="Proteomes" id="UP000834106">
    <property type="component" value="Chromosome 18"/>
</dbReference>
<feature type="region of interest" description="Disordered" evidence="1">
    <location>
        <begin position="189"/>
        <end position="235"/>
    </location>
</feature>
<sequence length="264" mass="27981">MSSGASAAFSIRSDAVKPMVNYDSRYDGSRFESSLMRLVMNALQGVESALITIDKLSAVLCYMFSRRNFSLNSKHKLTILYLRYSIMYNHNYPKYNGADFCASLSTRCFSSNETWSIANIMQNILQSAMDFWSCLIGRDGKKKKNESLQPAISKSGAGGGGGGGAAGGDGAGAGCGGGFALNTQQNKQIRPAVTDGASSEKVLEGKSSSKEAERDKVAAEGLSSNESTNKGEHSKVLVTGDSIEIPLGVTNATGAVHKNLCQVS</sequence>
<keyword evidence="3" id="KW-1185">Reference proteome</keyword>
<protein>
    <submittedName>
        <fullName evidence="2">Uncharacterized protein</fullName>
    </submittedName>
</protein>
<dbReference type="AlphaFoldDB" id="A0AAD2A4K4"/>